<keyword evidence="3 9" id="KW-1003">Cell membrane</keyword>
<evidence type="ECO:0000256" key="10">
    <source>
        <dbReference type="SAM" id="MobiDB-lite"/>
    </source>
</evidence>
<sequence length="67" mass="7466">MFGLPGWMEMMIIGLVILLLFGNRLPSVMRSLGRGVVEFKKGLQDEGGDEEEEKKAVEQEQPSQSAK</sequence>
<dbReference type="InterPro" id="IPR006312">
    <property type="entry name" value="TatA/E"/>
</dbReference>
<name>A0A286RJX8_9BACT</name>
<dbReference type="HAMAP" id="MF_00236">
    <property type="entry name" value="TatA_E"/>
    <property type="match status" value="1"/>
</dbReference>
<dbReference type="KEGG" id="ttf:THTE_3674"/>
<dbReference type="EMBL" id="CP018477">
    <property type="protein sequence ID" value="ASV76275.1"/>
    <property type="molecule type" value="Genomic_DNA"/>
</dbReference>
<dbReference type="Pfam" id="PF02416">
    <property type="entry name" value="TatA_B_E"/>
    <property type="match status" value="1"/>
</dbReference>
<keyword evidence="5 9" id="KW-0653">Protein transport</keyword>
<keyword evidence="7 9" id="KW-0811">Translocation</keyword>
<dbReference type="Gene3D" id="1.20.5.3310">
    <property type="match status" value="1"/>
</dbReference>
<gene>
    <name evidence="9" type="primary">tatA</name>
    <name evidence="11" type="ORF">THTE_3674</name>
</gene>
<reference evidence="11 12" key="1">
    <citation type="journal article" name="Front. Microbiol.">
        <title>Sugar Metabolism of the First Thermophilic Planctomycete Thermogutta terrifontis: Comparative Genomic and Transcriptomic Approaches.</title>
        <authorList>
            <person name="Elcheninov A.G."/>
            <person name="Menzel P."/>
            <person name="Gudbergsdottir S.R."/>
            <person name="Slesarev A.I."/>
            <person name="Kadnikov V.V."/>
            <person name="Krogh A."/>
            <person name="Bonch-Osmolovskaya E.A."/>
            <person name="Peng X."/>
            <person name="Kublanov I.V."/>
        </authorList>
    </citation>
    <scope>NUCLEOTIDE SEQUENCE [LARGE SCALE GENOMIC DNA]</scope>
    <source>
        <strain evidence="11 12">R1</strain>
    </source>
</reference>
<evidence type="ECO:0000313" key="11">
    <source>
        <dbReference type="EMBL" id="ASV76275.1"/>
    </source>
</evidence>
<dbReference type="PANTHER" id="PTHR42982">
    <property type="entry name" value="SEC-INDEPENDENT PROTEIN TRANSLOCASE PROTEIN TATA"/>
    <property type="match status" value="1"/>
</dbReference>
<evidence type="ECO:0000256" key="4">
    <source>
        <dbReference type="ARBA" id="ARBA00022692"/>
    </source>
</evidence>
<dbReference type="GO" id="GO:0008320">
    <property type="term" value="F:protein transmembrane transporter activity"/>
    <property type="evidence" value="ECO:0007669"/>
    <property type="project" value="UniProtKB-UniRule"/>
</dbReference>
<evidence type="ECO:0000256" key="7">
    <source>
        <dbReference type="ARBA" id="ARBA00023010"/>
    </source>
</evidence>
<evidence type="ECO:0000256" key="6">
    <source>
        <dbReference type="ARBA" id="ARBA00022989"/>
    </source>
</evidence>
<dbReference type="OrthoDB" id="282899at2"/>
<comment type="similarity">
    <text evidence="9">Belongs to the TatA/E family.</text>
</comment>
<accession>A0A286RJX8</accession>
<keyword evidence="2 9" id="KW-0813">Transport</keyword>
<keyword evidence="6 9" id="KW-1133">Transmembrane helix</keyword>
<evidence type="ECO:0000256" key="9">
    <source>
        <dbReference type="HAMAP-Rule" id="MF_00236"/>
    </source>
</evidence>
<keyword evidence="8 9" id="KW-0472">Membrane</keyword>
<evidence type="ECO:0000256" key="8">
    <source>
        <dbReference type="ARBA" id="ARBA00023136"/>
    </source>
</evidence>
<dbReference type="GO" id="GO:0043953">
    <property type="term" value="P:protein transport by the Tat complex"/>
    <property type="evidence" value="ECO:0007669"/>
    <property type="project" value="UniProtKB-UniRule"/>
</dbReference>
<evidence type="ECO:0000256" key="1">
    <source>
        <dbReference type="ARBA" id="ARBA00004162"/>
    </source>
</evidence>
<keyword evidence="4 9" id="KW-0812">Transmembrane</keyword>
<organism evidence="11 12">
    <name type="scientific">Thermogutta terrifontis</name>
    <dbReference type="NCBI Taxonomy" id="1331910"/>
    <lineage>
        <taxon>Bacteria</taxon>
        <taxon>Pseudomonadati</taxon>
        <taxon>Planctomycetota</taxon>
        <taxon>Planctomycetia</taxon>
        <taxon>Pirellulales</taxon>
        <taxon>Thermoguttaceae</taxon>
        <taxon>Thermogutta</taxon>
    </lineage>
</organism>
<keyword evidence="12" id="KW-1185">Reference proteome</keyword>
<evidence type="ECO:0000256" key="3">
    <source>
        <dbReference type="ARBA" id="ARBA00022475"/>
    </source>
</evidence>
<feature type="region of interest" description="Disordered" evidence="10">
    <location>
        <begin position="43"/>
        <end position="67"/>
    </location>
</feature>
<dbReference type="AlphaFoldDB" id="A0A286RJX8"/>
<comment type="subcellular location">
    <subcellularLocation>
        <location evidence="1 9">Cell membrane</location>
        <topology evidence="1 9">Single-pass membrane protein</topology>
    </subcellularLocation>
</comment>
<protein>
    <recommendedName>
        <fullName evidence="9">Sec-independent protein translocase protein TatA</fullName>
    </recommendedName>
</protein>
<dbReference type="RefSeq" id="WP_095416099.1">
    <property type="nucleotide sequence ID" value="NZ_CP018477.1"/>
</dbReference>
<dbReference type="InterPro" id="IPR003369">
    <property type="entry name" value="TatA/B/E"/>
</dbReference>
<comment type="subunit">
    <text evidence="9">Forms a complex with TatC.</text>
</comment>
<evidence type="ECO:0000256" key="5">
    <source>
        <dbReference type="ARBA" id="ARBA00022927"/>
    </source>
</evidence>
<evidence type="ECO:0000313" key="12">
    <source>
        <dbReference type="Proteomes" id="UP000215086"/>
    </source>
</evidence>
<proteinExistence type="inferred from homology"/>
<dbReference type="Proteomes" id="UP000215086">
    <property type="component" value="Chromosome"/>
</dbReference>
<dbReference type="PANTHER" id="PTHR42982:SF1">
    <property type="entry name" value="SEC-INDEPENDENT PROTEIN TRANSLOCASE PROTEIN TATA"/>
    <property type="match status" value="1"/>
</dbReference>
<feature type="transmembrane region" description="Helical" evidence="9">
    <location>
        <begin position="6"/>
        <end position="25"/>
    </location>
</feature>
<evidence type="ECO:0000256" key="2">
    <source>
        <dbReference type="ARBA" id="ARBA00022448"/>
    </source>
</evidence>
<comment type="function">
    <text evidence="9">Part of the twin-arginine translocation (Tat) system that transports large folded proteins containing a characteristic twin-arginine motif in their signal peptide across membranes. TatA could form the protein-conducting channel of the Tat system.</text>
</comment>
<dbReference type="GO" id="GO:0033281">
    <property type="term" value="C:TAT protein transport complex"/>
    <property type="evidence" value="ECO:0007669"/>
    <property type="project" value="UniProtKB-UniRule"/>
</dbReference>